<dbReference type="InterPro" id="IPR027304">
    <property type="entry name" value="Trigger_fact/SurA_dom_sf"/>
</dbReference>
<organism evidence="4 5">
    <name type="scientific">Sulfurovum riftiae</name>
    <dbReference type="NCBI Taxonomy" id="1630136"/>
    <lineage>
        <taxon>Bacteria</taxon>
        <taxon>Pseudomonadati</taxon>
        <taxon>Campylobacterota</taxon>
        <taxon>Epsilonproteobacteria</taxon>
        <taxon>Campylobacterales</taxon>
        <taxon>Sulfurovaceae</taxon>
        <taxon>Sulfurovum</taxon>
    </lineage>
</organism>
<feature type="domain" description="PpiC" evidence="3">
    <location>
        <begin position="132"/>
        <end position="228"/>
    </location>
</feature>
<proteinExistence type="predicted"/>
<dbReference type="SUPFAM" id="SSF54534">
    <property type="entry name" value="FKBP-like"/>
    <property type="match status" value="1"/>
</dbReference>
<dbReference type="Gene3D" id="3.10.50.40">
    <property type="match status" value="1"/>
</dbReference>
<dbReference type="Proteomes" id="UP000075359">
    <property type="component" value="Unassembled WGS sequence"/>
</dbReference>
<evidence type="ECO:0000256" key="1">
    <source>
        <dbReference type="PROSITE-ProRule" id="PRU00278"/>
    </source>
</evidence>
<name>A0A151CJB4_9BACT</name>
<dbReference type="EMBL" id="LNKT01000001">
    <property type="protein sequence ID" value="KYJ87363.1"/>
    <property type="molecule type" value="Genomic_DNA"/>
</dbReference>
<keyword evidence="2" id="KW-0732">Signal</keyword>
<dbReference type="STRING" id="1630136.AS592_09575"/>
<dbReference type="PROSITE" id="PS01096">
    <property type="entry name" value="PPIC_PPIASE_1"/>
    <property type="match status" value="1"/>
</dbReference>
<protein>
    <submittedName>
        <fullName evidence="4">Peptidylprolyl isomerase</fullName>
    </submittedName>
</protein>
<evidence type="ECO:0000256" key="2">
    <source>
        <dbReference type="SAM" id="SignalP"/>
    </source>
</evidence>
<dbReference type="GO" id="GO:0003755">
    <property type="term" value="F:peptidyl-prolyl cis-trans isomerase activity"/>
    <property type="evidence" value="ECO:0007669"/>
    <property type="project" value="UniProtKB-KW"/>
</dbReference>
<dbReference type="InterPro" id="IPR050245">
    <property type="entry name" value="PrsA_foldase"/>
</dbReference>
<feature type="signal peptide" evidence="2">
    <location>
        <begin position="1"/>
        <end position="21"/>
    </location>
</feature>
<evidence type="ECO:0000313" key="4">
    <source>
        <dbReference type="EMBL" id="KYJ87363.1"/>
    </source>
</evidence>
<keyword evidence="5" id="KW-1185">Reference proteome</keyword>
<keyword evidence="1 4" id="KW-0413">Isomerase</keyword>
<dbReference type="OrthoDB" id="14196at2"/>
<dbReference type="AlphaFoldDB" id="A0A151CJB4"/>
<dbReference type="Pfam" id="PF13145">
    <property type="entry name" value="Rotamase_2"/>
    <property type="match status" value="1"/>
</dbReference>
<dbReference type="InterPro" id="IPR046357">
    <property type="entry name" value="PPIase_dom_sf"/>
</dbReference>
<dbReference type="InterPro" id="IPR000297">
    <property type="entry name" value="PPIase_PpiC"/>
</dbReference>
<sequence length="282" mass="31405">MVKIIKTSLVAAALLTSSLVASDILATVNGKNITKQDAEAFVNATSPNAHFAQLDPAQQNMIKERLIEKVLFMELAEKEGIEKDPEFKAAMEKIKDELLVNLWMKKQLDSIIISDSEAKEFYEKNKDKFVQKETVHARHILVPDEKTAKEIIDELKGLKGDELKAKFIELAKTKSKGPSAPKGGDLGNFAKGQMVPEFSKAVWALEKGQITIKPVKTQFGYHVIFLEDKTEVQTVPYEKVKDQIIVSLKQQEFAKKVAAIAKELKSKAKIVDNTAKPAADKK</sequence>
<feature type="chain" id="PRO_5007809535" evidence="2">
    <location>
        <begin position="22"/>
        <end position="282"/>
    </location>
</feature>
<dbReference type="PANTHER" id="PTHR47245:SF2">
    <property type="entry name" value="PEPTIDYL-PROLYL CIS-TRANS ISOMERASE HP_0175-RELATED"/>
    <property type="match status" value="1"/>
</dbReference>
<dbReference type="InterPro" id="IPR023058">
    <property type="entry name" value="PPIase_PpiC_CS"/>
</dbReference>
<keyword evidence="1" id="KW-0697">Rotamase</keyword>
<gene>
    <name evidence="4" type="ORF">AS592_09575</name>
</gene>
<comment type="caution">
    <text evidence="4">The sequence shown here is derived from an EMBL/GenBank/DDBJ whole genome shotgun (WGS) entry which is preliminary data.</text>
</comment>
<reference evidence="4 5" key="1">
    <citation type="submission" date="2015-11" db="EMBL/GenBank/DDBJ databases">
        <title>Draft genome of Sulfurovum riftiae 1812E, a member of the Epsilonproteobacteria isolated from the tube of the deep-sea hydrothermal vent tubewom Riftia pachyptila.</title>
        <authorList>
            <person name="Vetriani C."/>
            <person name="Giovannelli D."/>
        </authorList>
    </citation>
    <scope>NUCLEOTIDE SEQUENCE [LARGE SCALE GENOMIC DNA]</scope>
    <source>
        <strain evidence="4 5">1812E</strain>
    </source>
</reference>
<accession>A0A151CJB4</accession>
<dbReference type="RefSeq" id="WP_067328150.1">
    <property type="nucleotide sequence ID" value="NZ_LNKT01000001.1"/>
</dbReference>
<evidence type="ECO:0000259" key="3">
    <source>
        <dbReference type="PROSITE" id="PS50198"/>
    </source>
</evidence>
<dbReference type="PANTHER" id="PTHR47245">
    <property type="entry name" value="PEPTIDYLPROLYL ISOMERASE"/>
    <property type="match status" value="1"/>
</dbReference>
<dbReference type="SUPFAM" id="SSF109998">
    <property type="entry name" value="Triger factor/SurA peptide-binding domain-like"/>
    <property type="match status" value="1"/>
</dbReference>
<dbReference type="PROSITE" id="PS50198">
    <property type="entry name" value="PPIC_PPIASE_2"/>
    <property type="match status" value="1"/>
</dbReference>
<evidence type="ECO:0000313" key="5">
    <source>
        <dbReference type="Proteomes" id="UP000075359"/>
    </source>
</evidence>
<dbReference type="Gene3D" id="1.10.8.1040">
    <property type="match status" value="1"/>
</dbReference>